<dbReference type="OrthoDB" id="7205533at2"/>
<dbReference type="RefSeq" id="WP_153382436.1">
    <property type="nucleotide sequence ID" value="NZ_VDFM01000003.1"/>
</dbReference>
<evidence type="ECO:0000256" key="1">
    <source>
        <dbReference type="ARBA" id="ARBA00022679"/>
    </source>
</evidence>
<proteinExistence type="predicted"/>
<dbReference type="PROSITE" id="PS51186">
    <property type="entry name" value="GNAT"/>
    <property type="match status" value="1"/>
</dbReference>
<dbReference type="InterPro" id="IPR000182">
    <property type="entry name" value="GNAT_dom"/>
</dbReference>
<name>A0A5P0ZGJ2_9LACO</name>
<evidence type="ECO:0000313" key="5">
    <source>
        <dbReference type="Proteomes" id="UP000380386"/>
    </source>
</evidence>
<dbReference type="EMBL" id="VDFM01000003">
    <property type="protein sequence ID" value="MQS52105.1"/>
    <property type="molecule type" value="Genomic_DNA"/>
</dbReference>
<dbReference type="InterPro" id="IPR016181">
    <property type="entry name" value="Acyl_CoA_acyltransferase"/>
</dbReference>
<reference evidence="4 5" key="1">
    <citation type="journal article" date="2019" name="Syst. Appl. Microbiol.">
        <title>Polyphasic characterization of two novel Lactobacillus spp. isolated from blown salami packages: Description of Lactobacillus halodurans sp. nov. and Lactobacillus salsicarnum sp. nov.</title>
        <authorList>
            <person name="Schuster J.A."/>
            <person name="Klingl A."/>
            <person name="Vogel R.F."/>
            <person name="Ehrmann M.A."/>
        </authorList>
    </citation>
    <scope>NUCLEOTIDE SEQUENCE [LARGE SCALE GENOMIC DNA]</scope>
    <source>
        <strain evidence="4 5">TMW 1.2118</strain>
    </source>
</reference>
<dbReference type="PANTHER" id="PTHR42919">
    <property type="entry name" value="N-ALPHA-ACETYLTRANSFERASE"/>
    <property type="match status" value="1"/>
</dbReference>
<dbReference type="InterPro" id="IPR051556">
    <property type="entry name" value="N-term/lysine_N-AcTrnsfr"/>
</dbReference>
<gene>
    <name evidence="4" type="ORF">FHL02_03620</name>
</gene>
<dbReference type="CDD" id="cd04301">
    <property type="entry name" value="NAT_SF"/>
    <property type="match status" value="1"/>
</dbReference>
<dbReference type="AlphaFoldDB" id="A0A5P0ZGJ2"/>
<sequence>MADIIEIKHVDDLGVQTLSEISKKTFKQTFEADNTEKNMNEFLENSYNVEQLKSEMKDPNSDFYFLLLNNQPIGYSKINSDKDNFELERIYILQGNQRKGFGNLLMNHAISLAKLNHASSINLGVWEHNENAKKFYAKQEFVKTGSHVFQLGDDPQTDFILNKKL</sequence>
<organism evidence="4 5">
    <name type="scientific">Companilactobacillus mishanensis</name>
    <dbReference type="NCBI Taxonomy" id="2486008"/>
    <lineage>
        <taxon>Bacteria</taxon>
        <taxon>Bacillati</taxon>
        <taxon>Bacillota</taxon>
        <taxon>Bacilli</taxon>
        <taxon>Lactobacillales</taxon>
        <taxon>Lactobacillaceae</taxon>
        <taxon>Companilactobacillus</taxon>
    </lineage>
</organism>
<feature type="domain" description="N-acetyltransferase" evidence="3">
    <location>
        <begin position="5"/>
        <end position="165"/>
    </location>
</feature>
<keyword evidence="2" id="KW-0012">Acyltransferase</keyword>
<dbReference type="Gene3D" id="3.40.630.30">
    <property type="match status" value="1"/>
</dbReference>
<dbReference type="PANTHER" id="PTHR42919:SF8">
    <property type="entry name" value="N-ALPHA-ACETYLTRANSFERASE 50"/>
    <property type="match status" value="1"/>
</dbReference>
<dbReference type="Pfam" id="PF13673">
    <property type="entry name" value="Acetyltransf_10"/>
    <property type="match status" value="1"/>
</dbReference>
<comment type="caution">
    <text evidence="4">The sequence shown here is derived from an EMBL/GenBank/DDBJ whole genome shotgun (WGS) entry which is preliminary data.</text>
</comment>
<dbReference type="GO" id="GO:0016747">
    <property type="term" value="F:acyltransferase activity, transferring groups other than amino-acyl groups"/>
    <property type="evidence" value="ECO:0007669"/>
    <property type="project" value="InterPro"/>
</dbReference>
<evidence type="ECO:0000313" key="4">
    <source>
        <dbReference type="EMBL" id="MQS52105.1"/>
    </source>
</evidence>
<evidence type="ECO:0000256" key="2">
    <source>
        <dbReference type="ARBA" id="ARBA00023315"/>
    </source>
</evidence>
<protein>
    <submittedName>
        <fullName evidence="4">GNAT family N-acetyltransferase</fullName>
    </submittedName>
</protein>
<keyword evidence="1 4" id="KW-0808">Transferase</keyword>
<accession>A0A5P0ZGJ2</accession>
<dbReference type="Proteomes" id="UP000380386">
    <property type="component" value="Unassembled WGS sequence"/>
</dbReference>
<dbReference type="SUPFAM" id="SSF55729">
    <property type="entry name" value="Acyl-CoA N-acyltransferases (Nat)"/>
    <property type="match status" value="1"/>
</dbReference>
<evidence type="ECO:0000259" key="3">
    <source>
        <dbReference type="PROSITE" id="PS51186"/>
    </source>
</evidence>